<dbReference type="PANTHER" id="PTHR31885">
    <property type="entry name" value="GH04784P"/>
    <property type="match status" value="1"/>
</dbReference>
<comment type="similarity">
    <text evidence="2">Belongs to the TMEM86 family.</text>
</comment>
<dbReference type="Pfam" id="PF07947">
    <property type="entry name" value="YhhN"/>
    <property type="match status" value="1"/>
</dbReference>
<feature type="transmembrane region" description="Helical" evidence="6">
    <location>
        <begin position="7"/>
        <end position="25"/>
    </location>
</feature>
<sequence>MGNDGPVPLLILYAIVAAVNVTAELADAPGVIHVTKPLLVTVLICWLVVERRSTWDPPVTWLALGAACALAGDILLMPEGTAWFTAGLASFMAMQICYIVAFARVPGPGLVRAWRVALVPYVAYWIALMAVIVPTAGAMLVPIVVYSLCLLAMAVSALDLVIRVPQKYGWMVAIGAGLFMASDSVLALTRFGPISATPASNSMTMLTYVVAQALIIVGFARGQAVAASRSR</sequence>
<reference evidence="7" key="1">
    <citation type="submission" date="2020-05" db="EMBL/GenBank/DDBJ databases">
        <authorList>
            <person name="Chiriac C."/>
            <person name="Salcher M."/>
            <person name="Ghai R."/>
            <person name="Kavagutti S V."/>
        </authorList>
    </citation>
    <scope>NUCLEOTIDE SEQUENCE</scope>
</reference>
<evidence type="ECO:0000256" key="6">
    <source>
        <dbReference type="SAM" id="Phobius"/>
    </source>
</evidence>
<keyword evidence="5 6" id="KW-0472">Membrane</keyword>
<dbReference type="EMBL" id="CAFBLS010000043">
    <property type="protein sequence ID" value="CAB4867265.1"/>
    <property type="molecule type" value="Genomic_DNA"/>
</dbReference>
<accession>A0A6J7DEH4</accession>
<proteinExistence type="inferred from homology"/>
<evidence type="ECO:0000256" key="2">
    <source>
        <dbReference type="ARBA" id="ARBA00007375"/>
    </source>
</evidence>
<feature type="transmembrane region" description="Helical" evidence="6">
    <location>
        <begin position="113"/>
        <end position="133"/>
    </location>
</feature>
<keyword evidence="4 6" id="KW-1133">Transmembrane helix</keyword>
<name>A0A6J7DEH4_9ZZZZ</name>
<dbReference type="PANTHER" id="PTHR31885:SF6">
    <property type="entry name" value="GH04784P"/>
    <property type="match status" value="1"/>
</dbReference>
<evidence type="ECO:0000256" key="1">
    <source>
        <dbReference type="ARBA" id="ARBA00004141"/>
    </source>
</evidence>
<evidence type="ECO:0000256" key="4">
    <source>
        <dbReference type="ARBA" id="ARBA00022989"/>
    </source>
</evidence>
<protein>
    <submittedName>
        <fullName evidence="7">Unannotated protein</fullName>
    </submittedName>
</protein>
<feature type="transmembrane region" description="Helical" evidence="6">
    <location>
        <begin position="61"/>
        <end position="77"/>
    </location>
</feature>
<comment type="subcellular location">
    <subcellularLocation>
        <location evidence="1">Membrane</location>
        <topology evidence="1">Multi-pass membrane protein</topology>
    </subcellularLocation>
</comment>
<dbReference type="GO" id="GO:0016020">
    <property type="term" value="C:membrane"/>
    <property type="evidence" value="ECO:0007669"/>
    <property type="project" value="UniProtKB-SubCell"/>
</dbReference>
<feature type="transmembrane region" description="Helical" evidence="6">
    <location>
        <begin position="168"/>
        <end position="191"/>
    </location>
</feature>
<dbReference type="InterPro" id="IPR012506">
    <property type="entry name" value="TMEM86B-like"/>
</dbReference>
<feature type="transmembrane region" description="Helical" evidence="6">
    <location>
        <begin position="83"/>
        <end position="101"/>
    </location>
</feature>
<keyword evidence="3 6" id="KW-0812">Transmembrane</keyword>
<dbReference type="AlphaFoldDB" id="A0A6J7DEH4"/>
<feature type="transmembrane region" description="Helical" evidence="6">
    <location>
        <begin position="203"/>
        <end position="222"/>
    </location>
</feature>
<gene>
    <name evidence="7" type="ORF">UFOPK3402_00512</name>
</gene>
<organism evidence="7">
    <name type="scientific">freshwater metagenome</name>
    <dbReference type="NCBI Taxonomy" id="449393"/>
    <lineage>
        <taxon>unclassified sequences</taxon>
        <taxon>metagenomes</taxon>
        <taxon>ecological metagenomes</taxon>
    </lineage>
</organism>
<evidence type="ECO:0000256" key="5">
    <source>
        <dbReference type="ARBA" id="ARBA00023136"/>
    </source>
</evidence>
<feature type="transmembrane region" description="Helical" evidence="6">
    <location>
        <begin position="139"/>
        <end position="161"/>
    </location>
</feature>
<evidence type="ECO:0000313" key="7">
    <source>
        <dbReference type="EMBL" id="CAB4867265.1"/>
    </source>
</evidence>
<feature type="transmembrane region" description="Helical" evidence="6">
    <location>
        <begin position="31"/>
        <end position="49"/>
    </location>
</feature>
<evidence type="ECO:0000256" key="3">
    <source>
        <dbReference type="ARBA" id="ARBA00022692"/>
    </source>
</evidence>
<dbReference type="GO" id="GO:0016787">
    <property type="term" value="F:hydrolase activity"/>
    <property type="evidence" value="ECO:0007669"/>
    <property type="project" value="TreeGrafter"/>
</dbReference>